<feature type="compositionally biased region" description="Polar residues" evidence="2">
    <location>
        <begin position="375"/>
        <end position="384"/>
    </location>
</feature>
<feature type="region of interest" description="Disordered" evidence="2">
    <location>
        <begin position="540"/>
        <end position="570"/>
    </location>
</feature>
<evidence type="ECO:0000256" key="2">
    <source>
        <dbReference type="SAM" id="MobiDB-lite"/>
    </source>
</evidence>
<evidence type="ECO:0000313" key="5">
    <source>
        <dbReference type="Proteomes" id="UP001209570"/>
    </source>
</evidence>
<dbReference type="InterPro" id="IPR009769">
    <property type="entry name" value="EDR2_C"/>
</dbReference>
<evidence type="ECO:0000256" key="1">
    <source>
        <dbReference type="SAM" id="Coils"/>
    </source>
</evidence>
<protein>
    <recommendedName>
        <fullName evidence="3">Protein ENHANCED DISEASE RESISTANCE 2 C-terminal domain-containing protein</fullName>
    </recommendedName>
</protein>
<dbReference type="Pfam" id="PF07059">
    <property type="entry name" value="EDR2_C"/>
    <property type="match status" value="1"/>
</dbReference>
<dbReference type="AlphaFoldDB" id="A0AAD5LPG3"/>
<feature type="coiled-coil region" evidence="1">
    <location>
        <begin position="416"/>
        <end position="450"/>
    </location>
</feature>
<keyword evidence="1" id="KW-0175">Coiled coil</keyword>
<evidence type="ECO:0000259" key="3">
    <source>
        <dbReference type="Pfam" id="PF07059"/>
    </source>
</evidence>
<gene>
    <name evidence="4" type="ORF">P43SY_004378</name>
</gene>
<dbReference type="EMBL" id="JAKCXM010000013">
    <property type="protein sequence ID" value="KAJ0408220.1"/>
    <property type="molecule type" value="Genomic_DNA"/>
</dbReference>
<feature type="domain" description="Protein ENHANCED DISEASE RESISTANCE 2 C-terminal" evidence="3">
    <location>
        <begin position="189"/>
        <end position="289"/>
    </location>
</feature>
<proteinExistence type="predicted"/>
<feature type="region of interest" description="Disordered" evidence="2">
    <location>
        <begin position="338"/>
        <end position="406"/>
    </location>
</feature>
<comment type="caution">
    <text evidence="4">The sequence shown here is derived from an EMBL/GenBank/DDBJ whole genome shotgun (WGS) entry which is preliminary data.</text>
</comment>
<sequence length="715" mass="80570">MGAAASRVRPMGRPFAPSEFTVAWLTFKGDSVENTDHRYVAKKDGLVSSKLLHRLFGDSTMACFVEQDGEYISREMFICTLAMGYDGNTEDRISYIFTMYSIIYGLERESDGCIIKRDYTYLLEYLEAFNFIPKKFYAAFDECGIPSGGMLLTAQFLEWVRRYPVLIEITIEGSKQCLIVGFMINMIALKYRFKVIAQVTNQEECGLTGMAKKLLVSHNATPVLTRPQHRIYHFNDGSTEVVVDVHAFSYIARRGIHMLLDKTSKLVIDIAFVLQGETEDELPERILVSSTSRKAYEHHQSHRFSCAEQDHAGPKGDINTKFMMALQELHEIKNEVNDLSQQRQRSAPVLATPSAVPAPTARPQRKAPLLDVDSASASQRQDGSSCAGATGPEQQQPPPRDLQSPRQRLQVAEMVMRKLYRQNLQSERELAATKSEVASLQRRIEELESERCQTDRAVPPAAPSTSSASSTLCARCAAPPPPAAAESRDAALLSHPPTAETLARIDETQLEYLRHLATEQDKTISTLKLRIEELSSQLLERSKPAPAPTTKLASSSRKASKARSPSVATARLQGRLQDALLESERQRHSYLQLKRDFQHLLALKTRSLADNPTVVNANARELVQLLERQLQQLEHEHAHNRSLYNSQLFEAEQLQCESYAQQKLLADEMARLAQDVEQRDALDQQIEQCMVSVFERLHQVETENVRLRASSEPRR</sequence>
<feature type="coiled-coil region" evidence="1">
    <location>
        <begin position="616"/>
        <end position="643"/>
    </location>
</feature>
<dbReference type="PANTHER" id="PTHR31558:SF3">
    <property type="entry name" value="CW14 PROTEIN"/>
    <property type="match status" value="1"/>
</dbReference>
<dbReference type="PANTHER" id="PTHR31558">
    <property type="entry name" value="CW14 PROTEIN"/>
    <property type="match status" value="1"/>
</dbReference>
<reference evidence="4" key="1">
    <citation type="submission" date="2021-12" db="EMBL/GenBank/DDBJ databases">
        <title>Prjna785345.</title>
        <authorList>
            <person name="Rujirawat T."/>
            <person name="Krajaejun T."/>
        </authorList>
    </citation>
    <scope>NUCLEOTIDE SEQUENCE</scope>
    <source>
        <strain evidence="4">Pi057C3</strain>
    </source>
</reference>
<organism evidence="4 5">
    <name type="scientific">Pythium insidiosum</name>
    <name type="common">Pythiosis disease agent</name>
    <dbReference type="NCBI Taxonomy" id="114742"/>
    <lineage>
        <taxon>Eukaryota</taxon>
        <taxon>Sar</taxon>
        <taxon>Stramenopiles</taxon>
        <taxon>Oomycota</taxon>
        <taxon>Peronosporomycetes</taxon>
        <taxon>Pythiales</taxon>
        <taxon>Pythiaceae</taxon>
        <taxon>Pythium</taxon>
    </lineage>
</organism>
<dbReference type="Proteomes" id="UP001209570">
    <property type="component" value="Unassembled WGS sequence"/>
</dbReference>
<keyword evidence="5" id="KW-1185">Reference proteome</keyword>
<accession>A0AAD5LPG3</accession>
<name>A0AAD5LPG3_PYTIN</name>
<evidence type="ECO:0000313" key="4">
    <source>
        <dbReference type="EMBL" id="KAJ0408220.1"/>
    </source>
</evidence>